<feature type="compositionally biased region" description="Low complexity" evidence="1">
    <location>
        <begin position="394"/>
        <end position="403"/>
    </location>
</feature>
<feature type="compositionally biased region" description="Polar residues" evidence="1">
    <location>
        <begin position="349"/>
        <end position="361"/>
    </location>
</feature>
<organism evidence="2 3">
    <name type="scientific">Stichopus japonicus</name>
    <name type="common">Sea cucumber</name>
    <dbReference type="NCBI Taxonomy" id="307972"/>
    <lineage>
        <taxon>Eukaryota</taxon>
        <taxon>Metazoa</taxon>
        <taxon>Echinodermata</taxon>
        <taxon>Eleutherozoa</taxon>
        <taxon>Echinozoa</taxon>
        <taxon>Holothuroidea</taxon>
        <taxon>Aspidochirotacea</taxon>
        <taxon>Aspidochirotida</taxon>
        <taxon>Stichopodidae</taxon>
        <taxon>Apostichopus</taxon>
    </lineage>
</organism>
<dbReference type="AlphaFoldDB" id="A0A2G8JGU7"/>
<feature type="non-terminal residue" evidence="2">
    <location>
        <position position="1"/>
    </location>
</feature>
<feature type="region of interest" description="Disordered" evidence="1">
    <location>
        <begin position="62"/>
        <end position="100"/>
    </location>
</feature>
<comment type="caution">
    <text evidence="2">The sequence shown here is derived from an EMBL/GenBank/DDBJ whole genome shotgun (WGS) entry which is preliminary data.</text>
</comment>
<feature type="region of interest" description="Disordered" evidence="1">
    <location>
        <begin position="213"/>
        <end position="277"/>
    </location>
</feature>
<evidence type="ECO:0000313" key="3">
    <source>
        <dbReference type="Proteomes" id="UP000230750"/>
    </source>
</evidence>
<feature type="region of interest" description="Disordered" evidence="1">
    <location>
        <begin position="321"/>
        <end position="461"/>
    </location>
</feature>
<evidence type="ECO:0000313" key="2">
    <source>
        <dbReference type="EMBL" id="PIK34976.1"/>
    </source>
</evidence>
<dbReference type="EMBL" id="MRZV01002024">
    <property type="protein sequence ID" value="PIK34976.1"/>
    <property type="molecule type" value="Genomic_DNA"/>
</dbReference>
<keyword evidence="3" id="KW-1185">Reference proteome</keyword>
<gene>
    <name evidence="2" type="ORF">BSL78_28200</name>
</gene>
<feature type="compositionally biased region" description="Polar residues" evidence="1">
    <location>
        <begin position="418"/>
        <end position="432"/>
    </location>
</feature>
<feature type="compositionally biased region" description="Acidic residues" evidence="1">
    <location>
        <begin position="180"/>
        <end position="190"/>
    </location>
</feature>
<name>A0A2G8JGU7_STIJA</name>
<feature type="compositionally biased region" description="Low complexity" evidence="1">
    <location>
        <begin position="327"/>
        <end position="338"/>
    </location>
</feature>
<feature type="compositionally biased region" description="Low complexity" evidence="1">
    <location>
        <begin position="442"/>
        <end position="455"/>
    </location>
</feature>
<feature type="compositionally biased region" description="Low complexity" evidence="1">
    <location>
        <begin position="80"/>
        <end position="91"/>
    </location>
</feature>
<protein>
    <submittedName>
        <fullName evidence="2">Uncharacterized protein</fullName>
    </submittedName>
</protein>
<proteinExistence type="predicted"/>
<dbReference type="Proteomes" id="UP000230750">
    <property type="component" value="Unassembled WGS sequence"/>
</dbReference>
<feature type="compositionally biased region" description="Basic and acidic residues" evidence="1">
    <location>
        <begin position="364"/>
        <end position="378"/>
    </location>
</feature>
<feature type="region of interest" description="Disordered" evidence="1">
    <location>
        <begin position="1"/>
        <end position="29"/>
    </location>
</feature>
<feature type="compositionally biased region" description="Low complexity" evidence="1">
    <location>
        <begin position="1"/>
        <end position="14"/>
    </location>
</feature>
<evidence type="ECO:0000256" key="1">
    <source>
        <dbReference type="SAM" id="MobiDB-lite"/>
    </source>
</evidence>
<feature type="compositionally biased region" description="Basic and acidic residues" evidence="1">
    <location>
        <begin position="408"/>
        <end position="417"/>
    </location>
</feature>
<reference evidence="2 3" key="1">
    <citation type="journal article" date="2017" name="PLoS Biol.">
        <title>The sea cucumber genome provides insights into morphological evolution and visceral regeneration.</title>
        <authorList>
            <person name="Zhang X."/>
            <person name="Sun L."/>
            <person name="Yuan J."/>
            <person name="Sun Y."/>
            <person name="Gao Y."/>
            <person name="Zhang L."/>
            <person name="Li S."/>
            <person name="Dai H."/>
            <person name="Hamel J.F."/>
            <person name="Liu C."/>
            <person name="Yu Y."/>
            <person name="Liu S."/>
            <person name="Lin W."/>
            <person name="Guo K."/>
            <person name="Jin S."/>
            <person name="Xu P."/>
            <person name="Storey K.B."/>
            <person name="Huan P."/>
            <person name="Zhang T."/>
            <person name="Zhou Y."/>
            <person name="Zhang J."/>
            <person name="Lin C."/>
            <person name="Li X."/>
            <person name="Xing L."/>
            <person name="Huo D."/>
            <person name="Sun M."/>
            <person name="Wang L."/>
            <person name="Mercier A."/>
            <person name="Li F."/>
            <person name="Yang H."/>
            <person name="Xiang J."/>
        </authorList>
    </citation>
    <scope>NUCLEOTIDE SEQUENCE [LARGE SCALE GENOMIC DNA]</scope>
    <source>
        <strain evidence="2">Shaxun</strain>
        <tissue evidence="2">Muscle</tissue>
    </source>
</reference>
<sequence>IVESVVSSSSERSSPTLTPEMLSGDNSSSVPILAVEDPLRALDLDAFASRDKIRHSPLEKLEDFSLDNGPNHQLEHVEASSDSSIDGSTLSAATSQNGAEFSQSMQLAINHEAPVVETGLLIDLDNNDSPPPSGIISDKKASYHSELNPDFASWNVTLQRASSSSVNSARSPARPTLGGLDDDINDDDDASSLTKEDLEGAIVVEDLLEFVETEKSQNETEEVEGFMELSESQQSNRNDSSGAEARAGEFSPSLENASTLRNPYELPSPSRGNLLESPEIDIHLKETSEKEDTSSWHLDEELSDIFQTRTPQLPARLRRKLESADGSPLSSSNVFPSSQCALSLERNPSPGSGNTHSQSGSIPEARRLDLTSSLKDDNSVEDGLDWAQNKSRSKSGSSQKSVSFLEPADERNNDKNGSESMARQTESISDETMPTIGEEWLTSPGDPNGPPTTTNLFSMEGGSLGRSISFLLLSHP</sequence>
<feature type="compositionally biased region" description="Polar residues" evidence="1">
    <location>
        <begin position="230"/>
        <end position="241"/>
    </location>
</feature>
<accession>A0A2G8JGU7</accession>
<feature type="compositionally biased region" description="Low complexity" evidence="1">
    <location>
        <begin position="162"/>
        <end position="174"/>
    </location>
</feature>
<feature type="region of interest" description="Disordered" evidence="1">
    <location>
        <begin position="162"/>
        <end position="197"/>
    </location>
</feature>